<feature type="domain" description="N-acetyltransferase" evidence="1">
    <location>
        <begin position="3"/>
        <end position="150"/>
    </location>
</feature>
<dbReference type="InterPro" id="IPR051531">
    <property type="entry name" value="N-acetyltransferase"/>
</dbReference>
<protein>
    <submittedName>
        <fullName evidence="2">GNAT family acetyltransferase</fullName>
    </submittedName>
</protein>
<dbReference type="InterPro" id="IPR016181">
    <property type="entry name" value="Acyl_CoA_acyltransferase"/>
</dbReference>
<dbReference type="PROSITE" id="PS51186">
    <property type="entry name" value="GNAT"/>
    <property type="match status" value="1"/>
</dbReference>
<accession>A0ABM5WW18</accession>
<organism evidence="2 3">
    <name type="scientific">Planococcus kocurii</name>
    <dbReference type="NCBI Taxonomy" id="1374"/>
    <lineage>
        <taxon>Bacteria</taxon>
        <taxon>Bacillati</taxon>
        <taxon>Bacillota</taxon>
        <taxon>Bacilli</taxon>
        <taxon>Bacillales</taxon>
        <taxon>Caryophanaceae</taxon>
        <taxon>Planococcus</taxon>
    </lineage>
</organism>
<evidence type="ECO:0000259" key="1">
    <source>
        <dbReference type="PROSITE" id="PS51186"/>
    </source>
</evidence>
<dbReference type="PANTHER" id="PTHR43792">
    <property type="entry name" value="GNAT FAMILY, PUTATIVE (AFU_ORTHOLOGUE AFUA_3G00765)-RELATED-RELATED"/>
    <property type="match status" value="1"/>
</dbReference>
<dbReference type="RefSeq" id="WP_058385199.1">
    <property type="nucleotide sequence ID" value="NZ_CP013661.2"/>
</dbReference>
<keyword evidence="3" id="KW-1185">Reference proteome</keyword>
<gene>
    <name evidence="2" type="ORF">AUO94_07640</name>
</gene>
<dbReference type="EMBL" id="CP013661">
    <property type="protein sequence ID" value="ALS78540.1"/>
    <property type="molecule type" value="Genomic_DNA"/>
</dbReference>
<dbReference type="Pfam" id="PF13302">
    <property type="entry name" value="Acetyltransf_3"/>
    <property type="match status" value="1"/>
</dbReference>
<dbReference type="PANTHER" id="PTHR43792:SF13">
    <property type="entry name" value="ACETYLTRANSFERASE"/>
    <property type="match status" value="1"/>
</dbReference>
<dbReference type="SUPFAM" id="SSF55729">
    <property type="entry name" value="Acyl-CoA N-acyltransferases (Nat)"/>
    <property type="match status" value="1"/>
</dbReference>
<dbReference type="Proteomes" id="UP000065533">
    <property type="component" value="Chromosome"/>
</dbReference>
<proteinExistence type="predicted"/>
<name>A0ABM5WW18_9BACL</name>
<evidence type="ECO:0000313" key="2">
    <source>
        <dbReference type="EMBL" id="ALS78540.1"/>
    </source>
</evidence>
<evidence type="ECO:0000313" key="3">
    <source>
        <dbReference type="Proteomes" id="UP000065533"/>
    </source>
</evidence>
<reference evidence="2" key="1">
    <citation type="submission" date="2016-01" db="EMBL/GenBank/DDBJ databases">
        <title>Complete genome of Planococcus kocurri type strain.</title>
        <authorList>
            <person name="See-Too W.S."/>
        </authorList>
    </citation>
    <scope>NUCLEOTIDE SEQUENCE [LARGE SCALE GENOMIC DNA]</scope>
    <source>
        <strain evidence="2">ATCC 43650</strain>
    </source>
</reference>
<dbReference type="InterPro" id="IPR000182">
    <property type="entry name" value="GNAT_dom"/>
</dbReference>
<sequence>MQIETKRLKMIPSDSHSAIMIAAQNYRNGPQIADHIEALTNDSTLYGWGSWLVLRKSDDVILGDAGFKGKPNAKQEVEIGYGFLETFWRMGYGTEAVRGLIDWAFSTMTVKTVIAETDIDNIGSIRILEKVGMEKTKNTSDRIYWELTKQ</sequence>
<dbReference type="Gene3D" id="3.40.630.30">
    <property type="match status" value="1"/>
</dbReference>